<proteinExistence type="predicted"/>
<dbReference type="EMBL" id="JAYDYW010000015">
    <property type="protein sequence ID" value="MEE1675697.1"/>
    <property type="molecule type" value="Genomic_DNA"/>
</dbReference>
<reference evidence="3 4" key="2">
    <citation type="submission" date="2023-12" db="EMBL/GenBank/DDBJ databases">
        <authorList>
            <consortium name="Cladostephus spongiosus"/>
            <person name="Lorente B."/>
            <person name="Cabral C."/>
            <person name="Frias J."/>
            <person name="Faria J."/>
            <person name="Toubarro D."/>
        </authorList>
    </citation>
    <scope>NUCLEOTIDE SEQUENCE [LARGE SCALE GENOMIC DNA]</scope>
    <source>
        <strain evidence="3 4">ZMCS4</strain>
    </source>
</reference>
<evidence type="ECO:0000313" key="4">
    <source>
        <dbReference type="Proteomes" id="UP001310248"/>
    </source>
</evidence>
<organism evidence="3 4">
    <name type="scientific">Agarivorans aestuarii</name>
    <dbReference type="NCBI Taxonomy" id="1563703"/>
    <lineage>
        <taxon>Bacteria</taxon>
        <taxon>Pseudomonadati</taxon>
        <taxon>Pseudomonadota</taxon>
        <taxon>Gammaproteobacteria</taxon>
        <taxon>Alteromonadales</taxon>
        <taxon>Alteromonadaceae</taxon>
        <taxon>Agarivorans</taxon>
    </lineage>
</organism>
<dbReference type="RefSeq" id="WP_329776510.1">
    <property type="nucleotide sequence ID" value="NZ_JAYDYW010000015.1"/>
</dbReference>
<evidence type="ECO:0000256" key="1">
    <source>
        <dbReference type="ARBA" id="ARBA00022723"/>
    </source>
</evidence>
<dbReference type="InterPro" id="IPR050963">
    <property type="entry name" value="Sirohydro_Cobaltochel/CbiX"/>
</dbReference>
<keyword evidence="2" id="KW-0456">Lyase</keyword>
<sequence>MKALLVVAHGSRRPQSNQEVVELAKQLAEKLSHYSQVHAAFLELVEPTIPQQIERCYQAGAKRITLYPHFLAAGTHVVNDLPRIIEQATNEHPDLNIELLPHLGGFDGLAEFIGQAL</sequence>
<accession>A0ABU7G8I1</accession>
<name>A0ABU7G8I1_9ALTE</name>
<evidence type="ECO:0000256" key="2">
    <source>
        <dbReference type="ARBA" id="ARBA00023239"/>
    </source>
</evidence>
<comment type="caution">
    <text evidence="3">The sequence shown here is derived from an EMBL/GenBank/DDBJ whole genome shotgun (WGS) entry which is preliminary data.</text>
</comment>
<dbReference type="Pfam" id="PF01903">
    <property type="entry name" value="CbiX"/>
    <property type="match status" value="1"/>
</dbReference>
<gene>
    <name evidence="3" type="ORF">SNR37_001023</name>
</gene>
<evidence type="ECO:0000313" key="3">
    <source>
        <dbReference type="EMBL" id="MEE1675697.1"/>
    </source>
</evidence>
<dbReference type="Gene3D" id="3.40.50.1400">
    <property type="match status" value="1"/>
</dbReference>
<protein>
    <submittedName>
        <fullName evidence="3">CbiX/SirB N-terminal domain-containing protein</fullName>
    </submittedName>
</protein>
<dbReference type="Proteomes" id="UP001310248">
    <property type="component" value="Unassembled WGS sequence"/>
</dbReference>
<dbReference type="PANTHER" id="PTHR33542">
    <property type="entry name" value="SIROHYDROCHLORIN FERROCHELATASE, CHLOROPLASTIC"/>
    <property type="match status" value="1"/>
</dbReference>
<reference evidence="4" key="1">
    <citation type="submission" date="2023-07" db="EMBL/GenBank/DDBJ databases">
        <title>Draft genome sequence of Agarivorans aestuarii strain ZMCS4, a CAZymes producing bacteria isolated from the marine brown algae Clodostephus spongiosus.</title>
        <authorList>
            <person name="Lorente B."/>
            <person name="Cabral C."/>
            <person name="Frias J."/>
            <person name="Faria J."/>
            <person name="Toubarro D."/>
        </authorList>
    </citation>
    <scope>NUCLEOTIDE SEQUENCE [LARGE SCALE GENOMIC DNA]</scope>
    <source>
        <strain evidence="4">ZMCS4</strain>
    </source>
</reference>
<dbReference type="CDD" id="cd03416">
    <property type="entry name" value="CbiX_SirB_N"/>
    <property type="match status" value="1"/>
</dbReference>
<dbReference type="SUPFAM" id="SSF53800">
    <property type="entry name" value="Chelatase"/>
    <property type="match status" value="1"/>
</dbReference>
<dbReference type="PANTHER" id="PTHR33542:SF3">
    <property type="entry name" value="SIROHYDROCHLORIN FERROCHELATASE, CHLOROPLASTIC"/>
    <property type="match status" value="1"/>
</dbReference>
<keyword evidence="1" id="KW-0479">Metal-binding</keyword>
<keyword evidence="4" id="KW-1185">Reference proteome</keyword>
<dbReference type="InterPro" id="IPR002762">
    <property type="entry name" value="CbiX-like"/>
</dbReference>